<accession>A0A4U5PR01</accession>
<dbReference type="AlphaFoldDB" id="A0A4U5PR01"/>
<reference evidence="1" key="1">
    <citation type="submission" date="2018-10" db="EMBL/GenBank/DDBJ databases">
        <title>Population genomic analysis revealed the cold adaptation of white poplar.</title>
        <authorList>
            <person name="Liu Y.-J."/>
        </authorList>
    </citation>
    <scope>NUCLEOTIDE SEQUENCE [LARGE SCALE GENOMIC DNA]</scope>
    <source>
        <strain evidence="1">PAL-ZL1</strain>
    </source>
</reference>
<proteinExistence type="predicted"/>
<comment type="caution">
    <text evidence="1">The sequence shown here is derived from an EMBL/GenBank/DDBJ whole genome shotgun (WGS) entry which is preliminary data.</text>
</comment>
<protein>
    <submittedName>
        <fullName evidence="1">Uncharacterized protein</fullName>
    </submittedName>
</protein>
<gene>
    <name evidence="1" type="ORF">D5086_0000196890</name>
</gene>
<dbReference type="EMBL" id="RCHU01000641">
    <property type="protein sequence ID" value="TKR99300.1"/>
    <property type="molecule type" value="Genomic_DNA"/>
</dbReference>
<sequence length="112" mass="13145">MIDDSIGPDLSTDQWDMDLVRAWHLPTLRQTAFRFTEDVKLILVQDYILRGLERTIYSDRSTTYQTGLEDTKRGNCFPVVISPRAGQDGRMVLFLRGYNNKEFCSREERTRH</sequence>
<organism evidence="1">
    <name type="scientific">Populus alba</name>
    <name type="common">White poplar</name>
    <dbReference type="NCBI Taxonomy" id="43335"/>
    <lineage>
        <taxon>Eukaryota</taxon>
        <taxon>Viridiplantae</taxon>
        <taxon>Streptophyta</taxon>
        <taxon>Embryophyta</taxon>
        <taxon>Tracheophyta</taxon>
        <taxon>Spermatophyta</taxon>
        <taxon>Magnoliopsida</taxon>
        <taxon>eudicotyledons</taxon>
        <taxon>Gunneridae</taxon>
        <taxon>Pentapetalae</taxon>
        <taxon>rosids</taxon>
        <taxon>fabids</taxon>
        <taxon>Malpighiales</taxon>
        <taxon>Salicaceae</taxon>
        <taxon>Saliceae</taxon>
        <taxon>Populus</taxon>
    </lineage>
</organism>
<evidence type="ECO:0000313" key="1">
    <source>
        <dbReference type="EMBL" id="TKR99300.1"/>
    </source>
</evidence>
<name>A0A4U5PR01_POPAL</name>